<evidence type="ECO:0000313" key="8">
    <source>
        <dbReference type="Proteomes" id="UP000219636"/>
    </source>
</evidence>
<dbReference type="PRINTS" id="PR00420">
    <property type="entry name" value="RNGMNOXGNASE"/>
</dbReference>
<gene>
    <name evidence="7" type="ORF">SAMN05880501_106237</name>
</gene>
<dbReference type="RefSeq" id="WP_097073719.1">
    <property type="nucleotide sequence ID" value="NZ_OBMQ01000006.1"/>
</dbReference>
<dbReference type="AlphaFoldDB" id="A0A285STW9"/>
<dbReference type="SUPFAM" id="SSF51905">
    <property type="entry name" value="FAD/NAD(P)-binding domain"/>
    <property type="match status" value="1"/>
</dbReference>
<evidence type="ECO:0000256" key="2">
    <source>
        <dbReference type="ARBA" id="ARBA00022630"/>
    </source>
</evidence>
<dbReference type="Pfam" id="PF01494">
    <property type="entry name" value="FAD_binding_3"/>
    <property type="match status" value="1"/>
</dbReference>
<dbReference type="Gene3D" id="3.50.50.60">
    <property type="entry name" value="FAD/NAD(P)-binding domain"/>
    <property type="match status" value="1"/>
</dbReference>
<dbReference type="PANTHER" id="PTHR13789">
    <property type="entry name" value="MONOOXYGENASE"/>
    <property type="match status" value="1"/>
</dbReference>
<evidence type="ECO:0000259" key="6">
    <source>
        <dbReference type="Pfam" id="PF01494"/>
    </source>
</evidence>
<dbReference type="PANTHER" id="PTHR13789:SF318">
    <property type="entry name" value="GERANYLGERANYL DIPHOSPHATE REDUCTASE"/>
    <property type="match status" value="1"/>
</dbReference>
<dbReference type="InterPro" id="IPR002938">
    <property type="entry name" value="FAD-bd"/>
</dbReference>
<organism evidence="7 8">
    <name type="scientific">Ureibacillus xyleni</name>
    <dbReference type="NCBI Taxonomy" id="614648"/>
    <lineage>
        <taxon>Bacteria</taxon>
        <taxon>Bacillati</taxon>
        <taxon>Bacillota</taxon>
        <taxon>Bacilli</taxon>
        <taxon>Bacillales</taxon>
        <taxon>Caryophanaceae</taxon>
        <taxon>Ureibacillus</taxon>
    </lineage>
</organism>
<dbReference type="Proteomes" id="UP000219636">
    <property type="component" value="Unassembled WGS sequence"/>
</dbReference>
<evidence type="ECO:0000256" key="4">
    <source>
        <dbReference type="ARBA" id="ARBA00023002"/>
    </source>
</evidence>
<reference evidence="8" key="1">
    <citation type="submission" date="2017-08" db="EMBL/GenBank/DDBJ databases">
        <authorList>
            <person name="Varghese N."/>
            <person name="Submissions S."/>
        </authorList>
    </citation>
    <scope>NUCLEOTIDE SEQUENCE [LARGE SCALE GENOMIC DNA]</scope>
    <source>
        <strain evidence="8">JC22</strain>
    </source>
</reference>
<evidence type="ECO:0000256" key="3">
    <source>
        <dbReference type="ARBA" id="ARBA00022827"/>
    </source>
</evidence>
<dbReference type="InterPro" id="IPR050493">
    <property type="entry name" value="FAD-dep_Monooxygenase_BioMet"/>
</dbReference>
<dbReference type="InterPro" id="IPR036188">
    <property type="entry name" value="FAD/NAD-bd_sf"/>
</dbReference>
<keyword evidence="3" id="KW-0274">FAD</keyword>
<dbReference type="GO" id="GO:0071949">
    <property type="term" value="F:FAD binding"/>
    <property type="evidence" value="ECO:0007669"/>
    <property type="project" value="InterPro"/>
</dbReference>
<dbReference type="OrthoDB" id="9766816at2"/>
<dbReference type="GO" id="GO:0004497">
    <property type="term" value="F:monooxygenase activity"/>
    <property type="evidence" value="ECO:0007669"/>
    <property type="project" value="UniProtKB-KW"/>
</dbReference>
<dbReference type="SUPFAM" id="SSF54373">
    <property type="entry name" value="FAD-linked reductases, C-terminal domain"/>
    <property type="match status" value="1"/>
</dbReference>
<evidence type="ECO:0000313" key="7">
    <source>
        <dbReference type="EMBL" id="SOC11635.1"/>
    </source>
</evidence>
<evidence type="ECO:0000256" key="1">
    <source>
        <dbReference type="ARBA" id="ARBA00001974"/>
    </source>
</evidence>
<evidence type="ECO:0000256" key="5">
    <source>
        <dbReference type="ARBA" id="ARBA00023033"/>
    </source>
</evidence>
<accession>A0A285STW9</accession>
<protein>
    <submittedName>
        <fullName evidence="7">Salicylate hydroxylase</fullName>
    </submittedName>
</protein>
<keyword evidence="2" id="KW-0285">Flavoprotein</keyword>
<keyword evidence="8" id="KW-1185">Reference proteome</keyword>
<sequence length="398" mass="44792">MTNVSDIIVVGGGIGGLAAALAITNETGKSVAVFEQAPEFGEVGAGLQLAPNALEVLERLGVKDAVLKHAVLPKRLVLKDVYTAEEVATLDLGEGFQKEFGQPYVVLHRSDLHRVLYEACQAKGNIQFFTNQQIQTAEQEGDTVTIINQNGEKFTAEAVIGADGVKSNLRKLLIEDSPVNSSYVAYRGTLPIEEIAEDKNFDLDDVIMWIGPNLHLVQYPVRRGELYNQVVVFKSYDSTVEDWGTPEELTRRFEGSHPKVQNALKFINRTFRWQMYDRNPIENWTTGNITLLGDAGHAMLQYLAQGGVQAFEDAFVLGEKLKEHDTYEEAFKAYQEIRIPRSAMVQTTARKWGEIIHAEDPITIALRNHIFEKHQPTDYNVVDFLYGWFNKNYQRVNK</sequence>
<proteinExistence type="predicted"/>
<comment type="cofactor">
    <cofactor evidence="1">
        <name>FAD</name>
        <dbReference type="ChEBI" id="CHEBI:57692"/>
    </cofactor>
</comment>
<name>A0A285STW9_9BACL</name>
<feature type="domain" description="FAD-binding" evidence="6">
    <location>
        <begin position="6"/>
        <end position="345"/>
    </location>
</feature>
<keyword evidence="4" id="KW-0560">Oxidoreductase</keyword>
<dbReference type="EMBL" id="OBMQ01000006">
    <property type="protein sequence ID" value="SOC11635.1"/>
    <property type="molecule type" value="Genomic_DNA"/>
</dbReference>
<keyword evidence="5" id="KW-0503">Monooxygenase</keyword>